<keyword evidence="1" id="KW-0812">Transmembrane</keyword>
<protein>
    <recommendedName>
        <fullName evidence="2">Cathepsin propeptide inhibitor domain-containing protein</fullName>
    </recommendedName>
</protein>
<accession>A0A8S2TQ96</accession>
<organism evidence="4 5">
    <name type="scientific">Didymodactylos carnosus</name>
    <dbReference type="NCBI Taxonomy" id="1234261"/>
    <lineage>
        <taxon>Eukaryota</taxon>
        <taxon>Metazoa</taxon>
        <taxon>Spiralia</taxon>
        <taxon>Gnathifera</taxon>
        <taxon>Rotifera</taxon>
        <taxon>Eurotatoria</taxon>
        <taxon>Bdelloidea</taxon>
        <taxon>Philodinida</taxon>
        <taxon>Philodinidae</taxon>
        <taxon>Didymodactylos</taxon>
    </lineage>
</organism>
<dbReference type="Gene3D" id="1.10.287.2250">
    <property type="match status" value="1"/>
</dbReference>
<keyword evidence="1" id="KW-0472">Membrane</keyword>
<dbReference type="Pfam" id="PF08246">
    <property type="entry name" value="Inhibitor_I29"/>
    <property type="match status" value="1"/>
</dbReference>
<dbReference type="AlphaFoldDB" id="A0A8S2TQ96"/>
<evidence type="ECO:0000313" key="5">
    <source>
        <dbReference type="Proteomes" id="UP000682733"/>
    </source>
</evidence>
<dbReference type="InterPro" id="IPR038765">
    <property type="entry name" value="Papain-like_cys_pep_sf"/>
</dbReference>
<dbReference type="SUPFAM" id="SSF54001">
    <property type="entry name" value="Cysteine proteinases"/>
    <property type="match status" value="1"/>
</dbReference>
<sequence>MLHSWLRKSTIDVTKVWDVYTTIMKVLIALCVLFIGAFSAAAFNTANDDGWNLFKQVHSKQYTNEQEVHRRSVWESNLQKIRTHNLEADLGVHTYTMKMNKYGDL</sequence>
<comment type="caution">
    <text evidence="4">The sequence shown here is derived from an EMBL/GenBank/DDBJ whole genome shotgun (WGS) entry which is preliminary data.</text>
</comment>
<gene>
    <name evidence="3" type="ORF">OVA965_LOCUS37104</name>
    <name evidence="4" type="ORF">TMI583_LOCUS38159</name>
</gene>
<dbReference type="SMART" id="SM00848">
    <property type="entry name" value="Inhibitor_I29"/>
    <property type="match status" value="1"/>
</dbReference>
<proteinExistence type="predicted"/>
<dbReference type="Proteomes" id="UP000682733">
    <property type="component" value="Unassembled WGS sequence"/>
</dbReference>
<name>A0A8S2TQ96_9BILA</name>
<evidence type="ECO:0000313" key="3">
    <source>
        <dbReference type="EMBL" id="CAF1504797.1"/>
    </source>
</evidence>
<reference evidence="4" key="1">
    <citation type="submission" date="2021-02" db="EMBL/GenBank/DDBJ databases">
        <authorList>
            <person name="Nowell W R."/>
        </authorList>
    </citation>
    <scope>NUCLEOTIDE SEQUENCE</scope>
</reference>
<evidence type="ECO:0000256" key="1">
    <source>
        <dbReference type="SAM" id="Phobius"/>
    </source>
</evidence>
<evidence type="ECO:0000259" key="2">
    <source>
        <dbReference type="SMART" id="SM00848"/>
    </source>
</evidence>
<feature type="domain" description="Cathepsin propeptide inhibitor" evidence="2">
    <location>
        <begin position="51"/>
        <end position="105"/>
    </location>
</feature>
<dbReference type="InterPro" id="IPR013201">
    <property type="entry name" value="Prot_inhib_I29"/>
</dbReference>
<evidence type="ECO:0000313" key="4">
    <source>
        <dbReference type="EMBL" id="CAF4293146.1"/>
    </source>
</evidence>
<dbReference type="EMBL" id="CAJOBA010056554">
    <property type="protein sequence ID" value="CAF4293146.1"/>
    <property type="molecule type" value="Genomic_DNA"/>
</dbReference>
<feature type="transmembrane region" description="Helical" evidence="1">
    <location>
        <begin position="20"/>
        <end position="43"/>
    </location>
</feature>
<dbReference type="Proteomes" id="UP000677228">
    <property type="component" value="Unassembled WGS sequence"/>
</dbReference>
<feature type="non-terminal residue" evidence="4">
    <location>
        <position position="1"/>
    </location>
</feature>
<keyword evidence="1" id="KW-1133">Transmembrane helix</keyword>
<dbReference type="EMBL" id="CAJNOK010034516">
    <property type="protein sequence ID" value="CAF1504797.1"/>
    <property type="molecule type" value="Genomic_DNA"/>
</dbReference>